<gene>
    <name evidence="1" type="ORF">KME25_32150</name>
</gene>
<reference evidence="1" key="1">
    <citation type="submission" date="2021-05" db="EMBL/GenBank/DDBJ databases">
        <authorList>
            <person name="Pietrasiak N."/>
            <person name="Ward R."/>
            <person name="Stajich J.E."/>
            <person name="Kurbessoian T."/>
        </authorList>
    </citation>
    <scope>NUCLEOTIDE SEQUENCE</scope>
    <source>
        <strain evidence="1">CPER-KK1</strain>
    </source>
</reference>
<dbReference type="AlphaFoldDB" id="A0A951PSK8"/>
<protein>
    <submittedName>
        <fullName evidence="1">Uncharacterized protein</fullName>
    </submittedName>
</protein>
<sequence length="54" mass="6225">MVNFSGRRCDLIESSFTGVQRYMGLGLTLREKPQQLLPPCLLFRDGRKLNKGHF</sequence>
<accession>A0A951PSK8</accession>
<name>A0A951PSK8_9CYAN</name>
<dbReference type="Proteomes" id="UP000753908">
    <property type="component" value="Unassembled WGS sequence"/>
</dbReference>
<evidence type="ECO:0000313" key="2">
    <source>
        <dbReference type="Proteomes" id="UP000753908"/>
    </source>
</evidence>
<proteinExistence type="predicted"/>
<reference evidence="1" key="2">
    <citation type="journal article" date="2022" name="Microbiol. Resour. Announc.">
        <title>Metagenome Sequencing to Explore Phylogenomics of Terrestrial Cyanobacteria.</title>
        <authorList>
            <person name="Ward R.D."/>
            <person name="Stajich J.E."/>
            <person name="Johansen J.R."/>
            <person name="Huntemann M."/>
            <person name="Clum A."/>
            <person name="Foster B."/>
            <person name="Foster B."/>
            <person name="Roux S."/>
            <person name="Palaniappan K."/>
            <person name="Varghese N."/>
            <person name="Mukherjee S."/>
            <person name="Reddy T.B.K."/>
            <person name="Daum C."/>
            <person name="Copeland A."/>
            <person name="Chen I.A."/>
            <person name="Ivanova N.N."/>
            <person name="Kyrpides N.C."/>
            <person name="Shapiro N."/>
            <person name="Eloe-Fadrosh E.A."/>
            <person name="Pietrasiak N."/>
        </authorList>
    </citation>
    <scope>NUCLEOTIDE SEQUENCE</scope>
    <source>
        <strain evidence="1">CPER-KK1</strain>
    </source>
</reference>
<evidence type="ECO:0000313" key="1">
    <source>
        <dbReference type="EMBL" id="MBW4549021.1"/>
    </source>
</evidence>
<comment type="caution">
    <text evidence="1">The sequence shown here is derived from an EMBL/GenBank/DDBJ whole genome shotgun (WGS) entry which is preliminary data.</text>
</comment>
<organism evidence="1 2">
    <name type="scientific">Symplocastrum torsivum CPER-KK1</name>
    <dbReference type="NCBI Taxonomy" id="450513"/>
    <lineage>
        <taxon>Bacteria</taxon>
        <taxon>Bacillati</taxon>
        <taxon>Cyanobacteriota</taxon>
        <taxon>Cyanophyceae</taxon>
        <taxon>Oscillatoriophycideae</taxon>
        <taxon>Oscillatoriales</taxon>
        <taxon>Microcoleaceae</taxon>
        <taxon>Symplocastrum</taxon>
    </lineage>
</organism>
<dbReference type="EMBL" id="JAHHIF010000080">
    <property type="protein sequence ID" value="MBW4549021.1"/>
    <property type="molecule type" value="Genomic_DNA"/>
</dbReference>